<dbReference type="AlphaFoldDB" id="A0A9X1F3V4"/>
<dbReference type="SMART" id="SM00267">
    <property type="entry name" value="GGDEF"/>
    <property type="match status" value="1"/>
</dbReference>
<feature type="transmembrane region" description="Helical" evidence="2">
    <location>
        <begin position="120"/>
        <end position="139"/>
    </location>
</feature>
<dbReference type="GO" id="GO:0043709">
    <property type="term" value="P:cell adhesion involved in single-species biofilm formation"/>
    <property type="evidence" value="ECO:0007669"/>
    <property type="project" value="TreeGrafter"/>
</dbReference>
<name>A0A9X1F3V4_9SPHN</name>
<evidence type="ECO:0000256" key="1">
    <source>
        <dbReference type="ARBA" id="ARBA00012528"/>
    </source>
</evidence>
<evidence type="ECO:0000313" key="4">
    <source>
        <dbReference type="EMBL" id="MBV7259592.1"/>
    </source>
</evidence>
<feature type="transmembrane region" description="Helical" evidence="2">
    <location>
        <begin position="148"/>
        <end position="171"/>
    </location>
</feature>
<dbReference type="RefSeq" id="WP_218404801.1">
    <property type="nucleotide sequence ID" value="NZ_JAGSPC010000001.1"/>
</dbReference>
<reference evidence="4" key="1">
    <citation type="submission" date="2021-04" db="EMBL/GenBank/DDBJ databases">
        <authorList>
            <person name="Pira H."/>
            <person name="Risdian C."/>
            <person name="Wink J."/>
        </authorList>
    </citation>
    <scope>NUCLEOTIDE SEQUENCE</scope>
    <source>
        <strain evidence="4">WH158</strain>
    </source>
</reference>
<dbReference type="GO" id="GO:0052621">
    <property type="term" value="F:diguanylate cyclase activity"/>
    <property type="evidence" value="ECO:0007669"/>
    <property type="project" value="UniProtKB-EC"/>
</dbReference>
<dbReference type="PROSITE" id="PS50887">
    <property type="entry name" value="GGDEF"/>
    <property type="match status" value="1"/>
</dbReference>
<feature type="domain" description="GGDEF" evidence="3">
    <location>
        <begin position="249"/>
        <end position="381"/>
    </location>
</feature>
<evidence type="ECO:0000313" key="5">
    <source>
        <dbReference type="Proteomes" id="UP001138681"/>
    </source>
</evidence>
<dbReference type="PANTHER" id="PTHR45138">
    <property type="entry name" value="REGULATORY COMPONENTS OF SENSORY TRANSDUCTION SYSTEM"/>
    <property type="match status" value="1"/>
</dbReference>
<dbReference type="EC" id="2.7.7.65" evidence="1"/>
<dbReference type="InterPro" id="IPR050469">
    <property type="entry name" value="Diguanylate_Cyclase"/>
</dbReference>
<feature type="transmembrane region" description="Helical" evidence="2">
    <location>
        <begin position="34"/>
        <end position="51"/>
    </location>
</feature>
<dbReference type="GO" id="GO:1902201">
    <property type="term" value="P:negative regulation of bacterial-type flagellum-dependent cell motility"/>
    <property type="evidence" value="ECO:0007669"/>
    <property type="project" value="TreeGrafter"/>
</dbReference>
<keyword evidence="2" id="KW-0472">Membrane</keyword>
<dbReference type="InterPro" id="IPR000160">
    <property type="entry name" value="GGDEF_dom"/>
</dbReference>
<feature type="transmembrane region" description="Helical" evidence="2">
    <location>
        <begin position="183"/>
        <end position="210"/>
    </location>
</feature>
<keyword evidence="2" id="KW-1133">Transmembrane helix</keyword>
<dbReference type="PANTHER" id="PTHR45138:SF9">
    <property type="entry name" value="DIGUANYLATE CYCLASE DGCM-RELATED"/>
    <property type="match status" value="1"/>
</dbReference>
<keyword evidence="5" id="KW-1185">Reference proteome</keyword>
<keyword evidence="2" id="KW-0812">Transmembrane</keyword>
<dbReference type="Pfam" id="PF00990">
    <property type="entry name" value="GGDEF"/>
    <property type="match status" value="1"/>
</dbReference>
<sequence length="392" mass="42211">MAGANAIFLVIPAVYGLFALALAVIAVMDQKIIAARWAALGFFIAGLSITVDAYRSLTTIDWLGWFTVVCHHLALLGMMQAFVVRHQPHVPKTALALVTIGAVMLLPGVPWELSPWLRTMTVQGVGSAIILTGAGALFAHRRKTPVDLIAFFVTGIAGTLYAARVFIALFYPTGQGSEAVASYYSWISMIFHTSSAIMAILVGLLLMVAIGHDMLQGEILQGEIDPLTKLGNRRRMERAISEDREDGRSIGAVIAIDLDHFKKINDLYGHDAGDVVLRRVGTRLLSLLHPFGEVCRIGGEEFVVLIYDDFAPGTSALALALRKAIATLEFDGVLAKAKVTASIGFHLREDGKPVSGSIQRADQAVYCAKADGRDRVVGAETRDGFNVLKAVA</sequence>
<gene>
    <name evidence="4" type="ORF">KCG46_08395</name>
</gene>
<comment type="caution">
    <text evidence="4">The sequence shown here is derived from an EMBL/GenBank/DDBJ whole genome shotgun (WGS) entry which is preliminary data.</text>
</comment>
<dbReference type="Proteomes" id="UP001138681">
    <property type="component" value="Unassembled WGS sequence"/>
</dbReference>
<feature type="transmembrane region" description="Helical" evidence="2">
    <location>
        <begin position="63"/>
        <end position="83"/>
    </location>
</feature>
<organism evidence="4 5">
    <name type="scientific">Erythrobacter crassostreae</name>
    <dbReference type="NCBI Taxonomy" id="2828328"/>
    <lineage>
        <taxon>Bacteria</taxon>
        <taxon>Pseudomonadati</taxon>
        <taxon>Pseudomonadota</taxon>
        <taxon>Alphaproteobacteria</taxon>
        <taxon>Sphingomonadales</taxon>
        <taxon>Erythrobacteraceae</taxon>
        <taxon>Erythrobacter/Porphyrobacter group</taxon>
        <taxon>Erythrobacter</taxon>
    </lineage>
</organism>
<accession>A0A9X1F3V4</accession>
<feature type="transmembrane region" description="Helical" evidence="2">
    <location>
        <begin position="95"/>
        <end position="114"/>
    </location>
</feature>
<dbReference type="CDD" id="cd01949">
    <property type="entry name" value="GGDEF"/>
    <property type="match status" value="1"/>
</dbReference>
<evidence type="ECO:0000259" key="3">
    <source>
        <dbReference type="PROSITE" id="PS50887"/>
    </source>
</evidence>
<proteinExistence type="predicted"/>
<dbReference type="EMBL" id="JAGSPC010000001">
    <property type="protein sequence ID" value="MBV7259592.1"/>
    <property type="molecule type" value="Genomic_DNA"/>
</dbReference>
<dbReference type="NCBIfam" id="TIGR00254">
    <property type="entry name" value="GGDEF"/>
    <property type="match status" value="1"/>
</dbReference>
<feature type="transmembrane region" description="Helical" evidence="2">
    <location>
        <begin position="6"/>
        <end position="27"/>
    </location>
</feature>
<dbReference type="GO" id="GO:0005886">
    <property type="term" value="C:plasma membrane"/>
    <property type="evidence" value="ECO:0007669"/>
    <property type="project" value="TreeGrafter"/>
</dbReference>
<protein>
    <recommendedName>
        <fullName evidence="1">diguanylate cyclase</fullName>
        <ecNumber evidence="1">2.7.7.65</ecNumber>
    </recommendedName>
</protein>
<evidence type="ECO:0000256" key="2">
    <source>
        <dbReference type="SAM" id="Phobius"/>
    </source>
</evidence>